<feature type="transmembrane region" description="Helical" evidence="1">
    <location>
        <begin position="61"/>
        <end position="81"/>
    </location>
</feature>
<dbReference type="AlphaFoldDB" id="A0A0K0FL52"/>
<dbReference type="WBParaSite" id="SVE_0976700.1">
    <property type="protein sequence ID" value="SVE_0976700.1"/>
    <property type="gene ID" value="SVE_0976700"/>
</dbReference>
<feature type="transmembrane region" description="Helical" evidence="1">
    <location>
        <begin position="170"/>
        <end position="192"/>
    </location>
</feature>
<evidence type="ECO:0000313" key="3">
    <source>
        <dbReference type="WBParaSite" id="SVE_0976700.1"/>
    </source>
</evidence>
<keyword evidence="2" id="KW-1185">Reference proteome</keyword>
<evidence type="ECO:0000313" key="2">
    <source>
        <dbReference type="Proteomes" id="UP000035680"/>
    </source>
</evidence>
<feature type="transmembrane region" description="Helical" evidence="1">
    <location>
        <begin position="114"/>
        <end position="132"/>
    </location>
</feature>
<protein>
    <submittedName>
        <fullName evidence="3">MARVEL domain-containing protein</fullName>
    </submittedName>
</protein>
<keyword evidence="1" id="KW-0812">Transmembrane</keyword>
<keyword evidence="1" id="KW-0472">Membrane</keyword>
<feature type="transmembrane region" description="Helical" evidence="1">
    <location>
        <begin position="28"/>
        <end position="49"/>
    </location>
</feature>
<organism evidence="2 3">
    <name type="scientific">Strongyloides venezuelensis</name>
    <name type="common">Threadworm</name>
    <dbReference type="NCBI Taxonomy" id="75913"/>
    <lineage>
        <taxon>Eukaryota</taxon>
        <taxon>Metazoa</taxon>
        <taxon>Ecdysozoa</taxon>
        <taxon>Nematoda</taxon>
        <taxon>Chromadorea</taxon>
        <taxon>Rhabditida</taxon>
        <taxon>Tylenchina</taxon>
        <taxon>Panagrolaimomorpha</taxon>
        <taxon>Strongyloidoidea</taxon>
        <taxon>Strongyloididae</taxon>
        <taxon>Strongyloides</taxon>
    </lineage>
</organism>
<name>A0A0K0FL52_STRVS</name>
<sequence>MISIPLTSSNVISDSNSKKEKIIQCRNVVGVLIAHIITTILIYFQVFSINGSKGFLQHNTYTISILLIFTFLIYTLMFYFYSSHPANIFISIIWIILSSLLTTNLIIYFDIEMIIQQFFILISSMIVLWVILIFKNEKFEASKVLIITVTVSILAAIALHIVFLNSISETIINLFVTIGIGYYITHSLNLSISKSKKDLIQQSIDIYINPIRNCISSVSKFI</sequence>
<feature type="transmembrane region" description="Helical" evidence="1">
    <location>
        <begin position="88"/>
        <end position="108"/>
    </location>
</feature>
<evidence type="ECO:0000256" key="1">
    <source>
        <dbReference type="SAM" id="Phobius"/>
    </source>
</evidence>
<dbReference type="Proteomes" id="UP000035680">
    <property type="component" value="Unassembled WGS sequence"/>
</dbReference>
<keyword evidence="1" id="KW-1133">Transmembrane helix</keyword>
<proteinExistence type="predicted"/>
<reference evidence="2" key="1">
    <citation type="submission" date="2014-07" db="EMBL/GenBank/DDBJ databases">
        <authorList>
            <person name="Martin A.A"/>
            <person name="De Silva N."/>
        </authorList>
    </citation>
    <scope>NUCLEOTIDE SEQUENCE</scope>
</reference>
<reference evidence="3" key="2">
    <citation type="submission" date="2015-08" db="UniProtKB">
        <authorList>
            <consortium name="WormBaseParasite"/>
        </authorList>
    </citation>
    <scope>IDENTIFICATION</scope>
</reference>
<feature type="transmembrane region" description="Helical" evidence="1">
    <location>
        <begin position="144"/>
        <end position="164"/>
    </location>
</feature>
<accession>A0A0K0FL52</accession>